<dbReference type="InterPro" id="IPR052155">
    <property type="entry name" value="Biofilm_reg_signaling"/>
</dbReference>
<dbReference type="InterPro" id="IPR013656">
    <property type="entry name" value="PAS_4"/>
</dbReference>
<dbReference type="PROSITE" id="PS50113">
    <property type="entry name" value="PAC"/>
    <property type="match status" value="1"/>
</dbReference>
<keyword evidence="1" id="KW-1133">Transmembrane helix</keyword>
<dbReference type="Pfam" id="PF13426">
    <property type="entry name" value="PAS_9"/>
    <property type="match status" value="1"/>
</dbReference>
<dbReference type="SUPFAM" id="SSF55785">
    <property type="entry name" value="PYP-like sensor domain (PAS domain)"/>
    <property type="match status" value="2"/>
</dbReference>
<dbReference type="NCBIfam" id="TIGR00229">
    <property type="entry name" value="sensory_box"/>
    <property type="match status" value="2"/>
</dbReference>
<dbReference type="FunFam" id="3.30.70.270:FF:000001">
    <property type="entry name" value="Diguanylate cyclase domain protein"/>
    <property type="match status" value="1"/>
</dbReference>
<dbReference type="Gene3D" id="3.30.70.270">
    <property type="match status" value="1"/>
</dbReference>
<dbReference type="NCBIfam" id="TIGR00254">
    <property type="entry name" value="GGDEF"/>
    <property type="match status" value="1"/>
</dbReference>
<dbReference type="PROSITE" id="PS50112">
    <property type="entry name" value="PAS"/>
    <property type="match status" value="1"/>
</dbReference>
<feature type="domain" description="PAC" evidence="3">
    <location>
        <begin position="276"/>
        <end position="327"/>
    </location>
</feature>
<dbReference type="SUPFAM" id="SSF55073">
    <property type="entry name" value="Nucleotide cyclase"/>
    <property type="match status" value="1"/>
</dbReference>
<reference evidence="6" key="1">
    <citation type="submission" date="2021-01" db="EMBL/GenBank/DDBJ databases">
        <title>Genomic Encyclopedia of Type Strains, Phase IV (KMG-IV): sequencing the most valuable type-strain genomes for metagenomic binning, comparative biology and taxonomic classification.</title>
        <authorList>
            <person name="Goeker M."/>
        </authorList>
    </citation>
    <scope>NUCLEOTIDE SEQUENCE</scope>
    <source>
        <strain evidence="6">DSM 25523</strain>
    </source>
</reference>
<accession>A0A939BSG1</accession>
<dbReference type="InterPro" id="IPR001633">
    <property type="entry name" value="EAL_dom"/>
</dbReference>
<feature type="domain" description="EAL" evidence="4">
    <location>
        <begin position="500"/>
        <end position="753"/>
    </location>
</feature>
<dbReference type="InterPro" id="IPR000014">
    <property type="entry name" value="PAS"/>
</dbReference>
<dbReference type="Pfam" id="PF08448">
    <property type="entry name" value="PAS_4"/>
    <property type="match status" value="1"/>
</dbReference>
<sequence length="753" mass="86948">MQELSKHKWIQWSLLLPGIFWLFIELTKLADMAVAHQMISQQALLHLHLVGHFYLFTTVVVLLIVLIVRRRQLREKDDQLKVLFQRANDMIYLYELNENGQPLRFTEVNNYICKRFGYSRAEFLKLSPIQLIPEDSKIAFLQNSQQLMNTDYATYEVVYETKKKNRLICEVNTQAFTLNGKRVALSISRDITERKKMEQVLLETNQRLRSLFDHNPDAVFTVDLNGRFITMNSEVMRLSGFEREEVLGMTFLQVARDEDRSKLLYHFAKAIQGEIQNFETVIIQKNGEPIDLEVRTVPIVVNGKISGLYGIAKAITERKKAEEMITYMAYHDSLTGLPNRRSLLMRLEKELAAAKTEQRSFYLLFLDMDRFKKINDSLGHVFGDLVLKRFAERLQESIGGVNYVARFGGDEFVVLLPDIGEFTEVNNIVDRIVRSFNSPLLVRDFVLYLSPSIGIARYPHHGEDTETLLKNADIAMYHAKTKGKRHQYYLPTETDKPFQEVQLENDLRQAIERNEFYLAYQPQFSMKSGKIIGIEALIRWKHPQNGIIPPNDFIPLAEETGLIVQIGNWVLRRACEQIKDWNQRGYPPLHVSVNLSLGQFLDGHLVEMIRQILQETGIAPEHLQLEITESMTADVTYTIETLHQLKQLGVRISMDDFGTGYSSLSYLKNFPLDQLKIDKSFIKDVLKDEKDVAIVKTIIKLSHNLGLEVIAEGVENFQQLALLKENQCDKIQGYLVSPPISAEQIEEKYLQVP</sequence>
<evidence type="ECO:0000256" key="1">
    <source>
        <dbReference type="SAM" id="Phobius"/>
    </source>
</evidence>
<dbReference type="InterPro" id="IPR043128">
    <property type="entry name" value="Rev_trsase/Diguanyl_cyclase"/>
</dbReference>
<dbReference type="CDD" id="cd00130">
    <property type="entry name" value="PAS"/>
    <property type="match status" value="2"/>
</dbReference>
<keyword evidence="1" id="KW-0472">Membrane</keyword>
<evidence type="ECO:0000313" key="6">
    <source>
        <dbReference type="EMBL" id="MBM7590672.1"/>
    </source>
</evidence>
<dbReference type="AlphaFoldDB" id="A0A939BSG1"/>
<dbReference type="InterPro" id="IPR000700">
    <property type="entry name" value="PAS-assoc_C"/>
</dbReference>
<protein>
    <submittedName>
        <fullName evidence="6">Diguanylate cyclase (GGDEF)-like protein/PAS domain S-box-containing protein</fullName>
    </submittedName>
</protein>
<evidence type="ECO:0000259" key="3">
    <source>
        <dbReference type="PROSITE" id="PS50113"/>
    </source>
</evidence>
<feature type="domain" description="GGDEF" evidence="5">
    <location>
        <begin position="359"/>
        <end position="492"/>
    </location>
</feature>
<gene>
    <name evidence="6" type="ORF">JOD01_002282</name>
</gene>
<feature type="transmembrane region" description="Helical" evidence="1">
    <location>
        <begin position="12"/>
        <end position="30"/>
    </location>
</feature>
<dbReference type="InterPro" id="IPR035965">
    <property type="entry name" value="PAS-like_dom_sf"/>
</dbReference>
<dbReference type="PANTHER" id="PTHR44757:SF2">
    <property type="entry name" value="BIOFILM ARCHITECTURE MAINTENANCE PROTEIN MBAA"/>
    <property type="match status" value="1"/>
</dbReference>
<dbReference type="InterPro" id="IPR029787">
    <property type="entry name" value="Nucleotide_cyclase"/>
</dbReference>
<evidence type="ECO:0000259" key="4">
    <source>
        <dbReference type="PROSITE" id="PS50883"/>
    </source>
</evidence>
<dbReference type="PROSITE" id="PS50883">
    <property type="entry name" value="EAL"/>
    <property type="match status" value="1"/>
</dbReference>
<name>A0A939BSG1_9BACL</name>
<keyword evidence="7" id="KW-1185">Reference proteome</keyword>
<dbReference type="FunFam" id="3.20.20.450:FF:000001">
    <property type="entry name" value="Cyclic di-GMP phosphodiesterase yahA"/>
    <property type="match status" value="1"/>
</dbReference>
<dbReference type="PROSITE" id="PS50887">
    <property type="entry name" value="GGDEF"/>
    <property type="match status" value="1"/>
</dbReference>
<dbReference type="CDD" id="cd01948">
    <property type="entry name" value="EAL"/>
    <property type="match status" value="1"/>
</dbReference>
<dbReference type="Pfam" id="PF00990">
    <property type="entry name" value="GGDEF"/>
    <property type="match status" value="1"/>
</dbReference>
<evidence type="ECO:0000259" key="5">
    <source>
        <dbReference type="PROSITE" id="PS50887"/>
    </source>
</evidence>
<comment type="caution">
    <text evidence="6">The sequence shown here is derived from an EMBL/GenBank/DDBJ whole genome shotgun (WGS) entry which is preliminary data.</text>
</comment>
<evidence type="ECO:0000259" key="2">
    <source>
        <dbReference type="PROSITE" id="PS50112"/>
    </source>
</evidence>
<keyword evidence="1" id="KW-0812">Transmembrane</keyword>
<dbReference type="SMART" id="SM00086">
    <property type="entry name" value="PAC"/>
    <property type="match status" value="2"/>
</dbReference>
<dbReference type="PANTHER" id="PTHR44757">
    <property type="entry name" value="DIGUANYLATE CYCLASE DGCP"/>
    <property type="match status" value="1"/>
</dbReference>
<dbReference type="EMBL" id="JAFBEB010000007">
    <property type="protein sequence ID" value="MBM7590672.1"/>
    <property type="molecule type" value="Genomic_DNA"/>
</dbReference>
<feature type="transmembrane region" description="Helical" evidence="1">
    <location>
        <begin position="50"/>
        <end position="68"/>
    </location>
</feature>
<dbReference type="InterPro" id="IPR035919">
    <property type="entry name" value="EAL_sf"/>
</dbReference>
<dbReference type="SMART" id="SM00091">
    <property type="entry name" value="PAS"/>
    <property type="match status" value="2"/>
</dbReference>
<dbReference type="Gene3D" id="3.30.450.20">
    <property type="entry name" value="PAS domain"/>
    <property type="match status" value="2"/>
</dbReference>
<organism evidence="6 7">
    <name type="scientific">Brevibacillus fulvus</name>
    <dbReference type="NCBI Taxonomy" id="1125967"/>
    <lineage>
        <taxon>Bacteria</taxon>
        <taxon>Bacillati</taxon>
        <taxon>Bacillota</taxon>
        <taxon>Bacilli</taxon>
        <taxon>Bacillales</taxon>
        <taxon>Paenibacillaceae</taxon>
        <taxon>Brevibacillus</taxon>
    </lineage>
</organism>
<feature type="domain" description="PAS" evidence="2">
    <location>
        <begin position="204"/>
        <end position="274"/>
    </location>
</feature>
<dbReference type="SMART" id="SM00267">
    <property type="entry name" value="GGDEF"/>
    <property type="match status" value="1"/>
</dbReference>
<dbReference type="SUPFAM" id="SSF141868">
    <property type="entry name" value="EAL domain-like"/>
    <property type="match status" value="1"/>
</dbReference>
<proteinExistence type="predicted"/>
<dbReference type="InterPro" id="IPR000160">
    <property type="entry name" value="GGDEF_dom"/>
</dbReference>
<dbReference type="SMART" id="SM00052">
    <property type="entry name" value="EAL"/>
    <property type="match status" value="1"/>
</dbReference>
<dbReference type="Pfam" id="PF00563">
    <property type="entry name" value="EAL"/>
    <property type="match status" value="1"/>
</dbReference>
<dbReference type="Proteomes" id="UP000717624">
    <property type="component" value="Unassembled WGS sequence"/>
</dbReference>
<dbReference type="InterPro" id="IPR001610">
    <property type="entry name" value="PAC"/>
</dbReference>
<dbReference type="RefSeq" id="WP_204518428.1">
    <property type="nucleotide sequence ID" value="NZ_BAABIN010000016.1"/>
</dbReference>
<evidence type="ECO:0000313" key="7">
    <source>
        <dbReference type="Proteomes" id="UP000717624"/>
    </source>
</evidence>
<dbReference type="Gene3D" id="3.20.20.450">
    <property type="entry name" value="EAL domain"/>
    <property type="match status" value="1"/>
</dbReference>
<dbReference type="CDD" id="cd01949">
    <property type="entry name" value="GGDEF"/>
    <property type="match status" value="1"/>
</dbReference>